<feature type="region of interest" description="Disordered" evidence="1">
    <location>
        <begin position="549"/>
        <end position="579"/>
    </location>
</feature>
<feature type="compositionally biased region" description="Basic and acidic residues" evidence="1">
    <location>
        <begin position="434"/>
        <end position="450"/>
    </location>
</feature>
<keyword evidence="3" id="KW-1185">Reference proteome</keyword>
<sequence length="605" mass="69938">MRQIIHILLKTHTISQCAFVFNIQRNCKNGRLDKGIIARKKALRLGRTARSILAVIERLQVPITDGRFRNLPASLPPATKEQNSHEGIADSSETSDYELSLNLWNWLKIKELRNKQFLLVEKNLRIVNGEEEEEEEEEGKDEEKEARRASISQCSEKKKDSRRKIHVFLSMKLLICGFLIVQSVVKFHELLQRSPLVPHCPQISEQKLLYQLALPKPPDTGFSIFSKFRQENRAAMSTILPVMVKVTPKRTHYFSLSESCRRRANKSTSTPSYCEIIFKNVQCYVTKIESAISLRKYIHRNLSSRCSESNIKFEESNQNGINRELIHNGLEIVVEKKRETIFHTMVRRKMQNPIRGKLERFEDDGQEQMKRTAAWINYINDSRDYPRTIEIMRQTLVIVSVGDTQPRLQYKHSHDVDPGYSIGRAMRQSSKASHGPDHRQHPLSDPLRGKDITRVTPKLYGLSCNQIPASCNQIPGEHYTDCDSVLLGTVIIIEARPTAHSPSRRKPAPCTDTFIQDMSVGQAIAYKRAEPPCLLVSTNRVKATMNRLFDKRRAEKKKRRTERRMERGRGERTEKRKKKKDDEDAKYFGVFGCILILWDEFSINI</sequence>
<proteinExistence type="predicted"/>
<protein>
    <submittedName>
        <fullName evidence="2">Uncharacterized protein</fullName>
    </submittedName>
</protein>
<feature type="region of interest" description="Disordered" evidence="1">
    <location>
        <begin position="130"/>
        <end position="155"/>
    </location>
</feature>
<gene>
    <name evidence="2" type="ORF">WN51_13998</name>
</gene>
<organism evidence="2 3">
    <name type="scientific">Melipona quadrifasciata</name>
    <dbReference type="NCBI Taxonomy" id="166423"/>
    <lineage>
        <taxon>Eukaryota</taxon>
        <taxon>Metazoa</taxon>
        <taxon>Ecdysozoa</taxon>
        <taxon>Arthropoda</taxon>
        <taxon>Hexapoda</taxon>
        <taxon>Insecta</taxon>
        <taxon>Pterygota</taxon>
        <taxon>Neoptera</taxon>
        <taxon>Endopterygota</taxon>
        <taxon>Hymenoptera</taxon>
        <taxon>Apocrita</taxon>
        <taxon>Aculeata</taxon>
        <taxon>Apoidea</taxon>
        <taxon>Anthophila</taxon>
        <taxon>Apidae</taxon>
        <taxon>Melipona</taxon>
    </lineage>
</organism>
<dbReference type="EMBL" id="KQ435794">
    <property type="protein sequence ID" value="KOX73920.1"/>
    <property type="molecule type" value="Genomic_DNA"/>
</dbReference>
<accession>A0A0M8ZYW0</accession>
<dbReference type="AlphaFoldDB" id="A0A0M8ZYW0"/>
<evidence type="ECO:0000256" key="1">
    <source>
        <dbReference type="SAM" id="MobiDB-lite"/>
    </source>
</evidence>
<name>A0A0M8ZYW0_9HYME</name>
<reference evidence="2 3" key="1">
    <citation type="submission" date="2015-07" db="EMBL/GenBank/DDBJ databases">
        <title>The genome of Melipona quadrifasciata.</title>
        <authorList>
            <person name="Pan H."/>
            <person name="Kapheim K."/>
        </authorList>
    </citation>
    <scope>NUCLEOTIDE SEQUENCE [LARGE SCALE GENOMIC DNA]</scope>
    <source>
        <strain evidence="2">0111107301</strain>
        <tissue evidence="2">Whole body</tissue>
    </source>
</reference>
<feature type="compositionally biased region" description="Acidic residues" evidence="1">
    <location>
        <begin position="130"/>
        <end position="140"/>
    </location>
</feature>
<feature type="compositionally biased region" description="Basic and acidic residues" evidence="1">
    <location>
        <begin position="563"/>
        <end position="579"/>
    </location>
</feature>
<evidence type="ECO:0000313" key="3">
    <source>
        <dbReference type="Proteomes" id="UP000053105"/>
    </source>
</evidence>
<evidence type="ECO:0000313" key="2">
    <source>
        <dbReference type="EMBL" id="KOX73920.1"/>
    </source>
</evidence>
<dbReference type="Proteomes" id="UP000053105">
    <property type="component" value="Unassembled WGS sequence"/>
</dbReference>
<feature type="region of interest" description="Disordered" evidence="1">
    <location>
        <begin position="427"/>
        <end position="450"/>
    </location>
</feature>